<keyword evidence="1" id="KW-0812">Transmembrane</keyword>
<feature type="transmembrane region" description="Helical" evidence="1">
    <location>
        <begin position="154"/>
        <end position="172"/>
    </location>
</feature>
<dbReference type="EMBL" id="CP159218">
    <property type="protein sequence ID" value="XCG64307.1"/>
    <property type="molecule type" value="Genomic_DNA"/>
</dbReference>
<feature type="transmembrane region" description="Helical" evidence="1">
    <location>
        <begin position="38"/>
        <end position="57"/>
    </location>
</feature>
<accession>A0AAU8DPU4</accession>
<reference evidence="2" key="1">
    <citation type="submission" date="2024-05" db="EMBL/GenBank/DDBJ databases">
        <authorList>
            <person name="Cai S.Y."/>
            <person name="Jin L.M."/>
            <person name="Li H.R."/>
        </authorList>
    </citation>
    <scope>NUCLEOTIDE SEQUENCE</scope>
    <source>
        <strain evidence="2">A5-74</strain>
    </source>
</reference>
<keyword evidence="1" id="KW-1133">Transmembrane helix</keyword>
<dbReference type="RefSeq" id="WP_353649920.1">
    <property type="nucleotide sequence ID" value="NZ_CP159218.1"/>
</dbReference>
<gene>
    <name evidence="2" type="ORF">ABLG96_02855</name>
</gene>
<feature type="transmembrane region" description="Helical" evidence="1">
    <location>
        <begin position="116"/>
        <end position="134"/>
    </location>
</feature>
<organism evidence="2">
    <name type="scientific">Nakamurella sp. A5-74</name>
    <dbReference type="NCBI Taxonomy" id="3158264"/>
    <lineage>
        <taxon>Bacteria</taxon>
        <taxon>Bacillati</taxon>
        <taxon>Actinomycetota</taxon>
        <taxon>Actinomycetes</taxon>
        <taxon>Nakamurellales</taxon>
        <taxon>Nakamurellaceae</taxon>
        <taxon>Nakamurella</taxon>
    </lineage>
</organism>
<dbReference type="AlphaFoldDB" id="A0AAU8DPU4"/>
<keyword evidence="1" id="KW-0472">Membrane</keyword>
<name>A0AAU8DPU4_9ACTN</name>
<evidence type="ECO:0000256" key="1">
    <source>
        <dbReference type="SAM" id="Phobius"/>
    </source>
</evidence>
<sequence length="183" mass="18116">MSQTPSMNAPYGQQPEEVDARVSAELSARRANLPAGTLQIIGGAVAIVAAFLSWASLRANSVSISVNGMGDVSGLPAGAELPETNIGDGWFVIGAGAVAALGGVLLVVLKQGALSVLGLIGGLGVLGLGVYELVQIETVIGRFEALGSGASGAVGIGIWLLIAGGAVTLIGVDPRFGVGPRTS</sequence>
<protein>
    <submittedName>
        <fullName evidence="2">Uncharacterized protein</fullName>
    </submittedName>
</protein>
<feature type="transmembrane region" description="Helical" evidence="1">
    <location>
        <begin position="90"/>
        <end position="109"/>
    </location>
</feature>
<proteinExistence type="predicted"/>
<evidence type="ECO:0000313" key="2">
    <source>
        <dbReference type="EMBL" id="XCG64307.1"/>
    </source>
</evidence>